<evidence type="ECO:0000259" key="3">
    <source>
        <dbReference type="Pfam" id="PF13649"/>
    </source>
</evidence>
<dbReference type="CDD" id="cd02440">
    <property type="entry name" value="AdoMet_MTases"/>
    <property type="match status" value="1"/>
</dbReference>
<protein>
    <submittedName>
        <fullName evidence="4">Methyltransferase type 11</fullName>
    </submittedName>
</protein>
<feature type="domain" description="Methyltransferase" evidence="3">
    <location>
        <begin position="37"/>
        <end position="124"/>
    </location>
</feature>
<reference evidence="4 5" key="1">
    <citation type="submission" date="2012-06" db="EMBL/GenBank/DDBJ databases">
        <title>Finished chromosome of genome of Crinalium epipsammum PCC 9333.</title>
        <authorList>
            <consortium name="US DOE Joint Genome Institute"/>
            <person name="Gugger M."/>
            <person name="Coursin T."/>
            <person name="Rippka R."/>
            <person name="Tandeau De Marsac N."/>
            <person name="Huntemann M."/>
            <person name="Wei C.-L."/>
            <person name="Han J."/>
            <person name="Detter J.C."/>
            <person name="Han C."/>
            <person name="Tapia R."/>
            <person name="Davenport K."/>
            <person name="Daligault H."/>
            <person name="Erkkila T."/>
            <person name="Gu W."/>
            <person name="Munk A.C.C."/>
            <person name="Teshima H."/>
            <person name="Xu Y."/>
            <person name="Chain P."/>
            <person name="Chen A."/>
            <person name="Krypides N."/>
            <person name="Mavromatis K."/>
            <person name="Markowitz V."/>
            <person name="Szeto E."/>
            <person name="Ivanova N."/>
            <person name="Mikhailova N."/>
            <person name="Ovchinnikova G."/>
            <person name="Pagani I."/>
            <person name="Pati A."/>
            <person name="Goodwin L."/>
            <person name="Peters L."/>
            <person name="Pitluck S."/>
            <person name="Woyke T."/>
            <person name="Kerfeld C."/>
        </authorList>
    </citation>
    <scope>NUCLEOTIDE SEQUENCE [LARGE SCALE GENOMIC DNA]</scope>
    <source>
        <strain evidence="4 5">PCC 9333</strain>
    </source>
</reference>
<dbReference type="STRING" id="1173022.Cri9333_0167"/>
<dbReference type="eggNOG" id="COG4106">
    <property type="taxonomic scope" value="Bacteria"/>
</dbReference>
<evidence type="ECO:0000256" key="2">
    <source>
        <dbReference type="ARBA" id="ARBA00022679"/>
    </source>
</evidence>
<dbReference type="PANTHER" id="PTHR43861:SF1">
    <property type="entry name" value="TRANS-ACONITATE 2-METHYLTRANSFERASE"/>
    <property type="match status" value="1"/>
</dbReference>
<dbReference type="Pfam" id="PF13649">
    <property type="entry name" value="Methyltransf_25"/>
    <property type="match status" value="1"/>
</dbReference>
<evidence type="ECO:0000256" key="1">
    <source>
        <dbReference type="ARBA" id="ARBA00022603"/>
    </source>
</evidence>
<keyword evidence="5" id="KW-1185">Reference proteome</keyword>
<organism evidence="4 5">
    <name type="scientific">Crinalium epipsammum PCC 9333</name>
    <dbReference type="NCBI Taxonomy" id="1173022"/>
    <lineage>
        <taxon>Bacteria</taxon>
        <taxon>Bacillati</taxon>
        <taxon>Cyanobacteriota</taxon>
        <taxon>Cyanophyceae</taxon>
        <taxon>Gomontiellales</taxon>
        <taxon>Gomontiellaceae</taxon>
        <taxon>Crinalium</taxon>
    </lineage>
</organism>
<dbReference type="SUPFAM" id="SSF53335">
    <property type="entry name" value="S-adenosyl-L-methionine-dependent methyltransferases"/>
    <property type="match status" value="1"/>
</dbReference>
<name>K9VTB3_9CYAN</name>
<dbReference type="Proteomes" id="UP000010472">
    <property type="component" value="Chromosome"/>
</dbReference>
<dbReference type="KEGG" id="cep:Cri9333_0167"/>
<dbReference type="OrthoDB" id="9760689at2"/>
<dbReference type="PANTHER" id="PTHR43861">
    <property type="entry name" value="TRANS-ACONITATE 2-METHYLTRANSFERASE-RELATED"/>
    <property type="match status" value="1"/>
</dbReference>
<dbReference type="AlphaFoldDB" id="K9VTB3"/>
<dbReference type="InterPro" id="IPR041698">
    <property type="entry name" value="Methyltransf_25"/>
</dbReference>
<keyword evidence="2 4" id="KW-0808">Transferase</keyword>
<dbReference type="HOGENOM" id="CLU_037990_5_3_3"/>
<dbReference type="GO" id="GO:0032259">
    <property type="term" value="P:methylation"/>
    <property type="evidence" value="ECO:0007669"/>
    <property type="project" value="UniProtKB-KW"/>
</dbReference>
<dbReference type="EMBL" id="CP003620">
    <property type="protein sequence ID" value="AFZ11166.1"/>
    <property type="molecule type" value="Genomic_DNA"/>
</dbReference>
<dbReference type="PATRIC" id="fig|1173022.3.peg.181"/>
<accession>K9VTB3</accession>
<keyword evidence="1 4" id="KW-0489">Methyltransferase</keyword>
<dbReference type="RefSeq" id="WP_015201310.1">
    <property type="nucleotide sequence ID" value="NC_019753.1"/>
</dbReference>
<dbReference type="Gene3D" id="3.40.50.150">
    <property type="entry name" value="Vaccinia Virus protein VP39"/>
    <property type="match status" value="1"/>
</dbReference>
<evidence type="ECO:0000313" key="5">
    <source>
        <dbReference type="Proteomes" id="UP000010472"/>
    </source>
</evidence>
<proteinExistence type="predicted"/>
<evidence type="ECO:0000313" key="4">
    <source>
        <dbReference type="EMBL" id="AFZ11166.1"/>
    </source>
</evidence>
<gene>
    <name evidence="4" type="ORF">Cri9333_0167</name>
</gene>
<dbReference type="InterPro" id="IPR029063">
    <property type="entry name" value="SAM-dependent_MTases_sf"/>
</dbReference>
<sequence length="254" mass="27797">MPETSWNADLYEGKHAFVWQYGADIVELLSPQPGERILDLGCGTGQLTEKIASLGAEVMGIDSSAAMITKAEANYPTIPFAVADARNFQVAQPLDAVFSNAALHWVKEADAVISCIRQALKPGGRFVAEFGGKGNIYAIASTLFSILESTGSTTLESLNPWYFPSIGDYATRLEKQGFDVTYAVLFDRPTPLADKEAGLANWIRMFASTILAKYSAAEQDSVIATLEQRLKPTLYRDGTWIADYRRLRVVAIKS</sequence>
<dbReference type="GO" id="GO:0008168">
    <property type="term" value="F:methyltransferase activity"/>
    <property type="evidence" value="ECO:0007669"/>
    <property type="project" value="UniProtKB-KW"/>
</dbReference>